<dbReference type="Gene3D" id="3.20.20.300">
    <property type="entry name" value="Glycoside hydrolase, family 3, N-terminal domain"/>
    <property type="match status" value="1"/>
</dbReference>
<evidence type="ECO:0000256" key="4">
    <source>
        <dbReference type="ARBA" id="ARBA00022729"/>
    </source>
</evidence>
<sequence>MTAPDIDELLARMSQADKLAQLQILWRRDQGDALDLARRGIGALFWPQSAEQTNALQRAAVEESPHGIPLLIGLDVIHGQFTIFPTPLAQAASFDPTVAEADARVSAAEARSGGVNWTFSPMVDVTRDPRWGRVVEGFGEDPFLASAFGAAKVRAYQGDDLAASDALAACLKHFVAYGAAEAGRDYNTTDVSWRRLRETYLEPFRRGVHAGAASVMAAFNSLNGTPMHAHRRLLTDILAGEYGFDGVVVGDADGVAQLAVHGVAADERDAVRLSLDAGLDIVMGGTELVAGGQPFLDPVEVDTARLDDAVMRILRLKIALGLFENPYTDASAERTAPSTETLERAQRAAERCIVLVKNEPALLPVPDEHRRILLTGPYAQSTDHLGAWVQHFGAGAGTLEGALREQLPHATWTTSPGADFLAPSAQQISDAAELATQHDLVIVAVGEPSAISGEASSRSDIRLPGPQERLIHAIADTGVPFIVLLATGRPLVVEDWIERAPSVLLTWHLGTRGPEAIARVVVGEVDPGGRLPMTFPRSVGQIPIHHDAERTGRPASTGGSLATDRWDVGLQGPNNLDDSYTSKFLDLERGPRFAFGHGLGYSSFRIEQASVSATSVSLAELRSGALLTVHATVRNVGEREGDDIVFVYLADPVASIALPVQRLRGFRRVTVPAGETVSVMFELGGADLGFWTDDSEYLIEPGELVLTITDGSDAELLRLDITG</sequence>
<gene>
    <name evidence="8" type="ORF">SAMN04489810_0701</name>
</gene>
<evidence type="ECO:0000256" key="3">
    <source>
        <dbReference type="ARBA" id="ARBA00012744"/>
    </source>
</evidence>
<dbReference type="InterPro" id="IPR002772">
    <property type="entry name" value="Glyco_hydro_3_C"/>
</dbReference>
<dbReference type="GO" id="GO:0009251">
    <property type="term" value="P:glucan catabolic process"/>
    <property type="evidence" value="ECO:0007669"/>
    <property type="project" value="TreeGrafter"/>
</dbReference>
<evidence type="ECO:0000256" key="2">
    <source>
        <dbReference type="ARBA" id="ARBA00005336"/>
    </source>
</evidence>
<dbReference type="Gene3D" id="2.60.40.10">
    <property type="entry name" value="Immunoglobulins"/>
    <property type="match status" value="1"/>
</dbReference>
<keyword evidence="5" id="KW-0378">Hydrolase</keyword>
<keyword evidence="4" id="KW-0732">Signal</keyword>
<dbReference type="SMART" id="SM01217">
    <property type="entry name" value="Fn3_like"/>
    <property type="match status" value="1"/>
</dbReference>
<feature type="domain" description="Fibronectin type III-like" evidence="7">
    <location>
        <begin position="643"/>
        <end position="712"/>
    </location>
</feature>
<dbReference type="OrthoDB" id="3187421at2"/>
<dbReference type="SUPFAM" id="SSF52279">
    <property type="entry name" value="Beta-D-glucan exohydrolase, C-terminal domain"/>
    <property type="match status" value="1"/>
</dbReference>
<dbReference type="PRINTS" id="PR00133">
    <property type="entry name" value="GLHYDRLASE3"/>
</dbReference>
<comment type="similarity">
    <text evidence="2">Belongs to the glycosyl hydrolase 3 family.</text>
</comment>
<dbReference type="Pfam" id="PF14310">
    <property type="entry name" value="Fn3-like"/>
    <property type="match status" value="1"/>
</dbReference>
<proteinExistence type="inferred from homology"/>
<name>A0A1G7VFN1_9MICO</name>
<dbReference type="AlphaFoldDB" id="A0A1G7VFN1"/>
<keyword evidence="9" id="KW-1185">Reference proteome</keyword>
<dbReference type="Proteomes" id="UP000199009">
    <property type="component" value="Chromosome I"/>
</dbReference>
<accession>A0A1G7VFN1</accession>
<dbReference type="RefSeq" id="WP_091493219.1">
    <property type="nucleotide sequence ID" value="NZ_LT629692.1"/>
</dbReference>
<dbReference type="STRING" id="370764.SAMN04489810_0701"/>
<dbReference type="EC" id="3.2.1.21" evidence="3"/>
<keyword evidence="6" id="KW-0326">Glycosidase</keyword>
<evidence type="ECO:0000256" key="5">
    <source>
        <dbReference type="ARBA" id="ARBA00022801"/>
    </source>
</evidence>
<dbReference type="InterPro" id="IPR026891">
    <property type="entry name" value="Fn3-like"/>
</dbReference>
<dbReference type="Pfam" id="PF01915">
    <property type="entry name" value="Glyco_hydro_3_C"/>
    <property type="match status" value="1"/>
</dbReference>
<dbReference type="EMBL" id="LT629692">
    <property type="protein sequence ID" value="SDG58625.1"/>
    <property type="molecule type" value="Genomic_DNA"/>
</dbReference>
<dbReference type="InterPro" id="IPR001764">
    <property type="entry name" value="Glyco_hydro_3_N"/>
</dbReference>
<dbReference type="PANTHER" id="PTHR30620">
    <property type="entry name" value="PERIPLASMIC BETA-GLUCOSIDASE-RELATED"/>
    <property type="match status" value="1"/>
</dbReference>
<dbReference type="Gene3D" id="3.40.50.1700">
    <property type="entry name" value="Glycoside hydrolase family 3 C-terminal domain"/>
    <property type="match status" value="1"/>
</dbReference>
<dbReference type="SUPFAM" id="SSF51445">
    <property type="entry name" value="(Trans)glycosidases"/>
    <property type="match status" value="1"/>
</dbReference>
<evidence type="ECO:0000313" key="9">
    <source>
        <dbReference type="Proteomes" id="UP000199009"/>
    </source>
</evidence>
<dbReference type="InterPro" id="IPR036962">
    <property type="entry name" value="Glyco_hydro_3_N_sf"/>
</dbReference>
<organism evidence="8 9">
    <name type="scientific">Microbacterium pygmaeum</name>
    <dbReference type="NCBI Taxonomy" id="370764"/>
    <lineage>
        <taxon>Bacteria</taxon>
        <taxon>Bacillati</taxon>
        <taxon>Actinomycetota</taxon>
        <taxon>Actinomycetes</taxon>
        <taxon>Micrococcales</taxon>
        <taxon>Microbacteriaceae</taxon>
        <taxon>Microbacterium</taxon>
    </lineage>
</organism>
<dbReference type="InterPro" id="IPR051915">
    <property type="entry name" value="Cellulose_Degrad_GH3"/>
</dbReference>
<evidence type="ECO:0000259" key="7">
    <source>
        <dbReference type="SMART" id="SM01217"/>
    </source>
</evidence>
<dbReference type="InterPro" id="IPR013783">
    <property type="entry name" value="Ig-like_fold"/>
</dbReference>
<evidence type="ECO:0000256" key="1">
    <source>
        <dbReference type="ARBA" id="ARBA00000448"/>
    </source>
</evidence>
<dbReference type="InterPro" id="IPR036881">
    <property type="entry name" value="Glyco_hydro_3_C_sf"/>
</dbReference>
<dbReference type="PANTHER" id="PTHR30620:SF16">
    <property type="entry name" value="LYSOSOMAL BETA GLUCOSIDASE"/>
    <property type="match status" value="1"/>
</dbReference>
<evidence type="ECO:0000313" key="8">
    <source>
        <dbReference type="EMBL" id="SDG58625.1"/>
    </source>
</evidence>
<evidence type="ECO:0000256" key="6">
    <source>
        <dbReference type="ARBA" id="ARBA00023295"/>
    </source>
</evidence>
<dbReference type="Pfam" id="PF00933">
    <property type="entry name" value="Glyco_hydro_3"/>
    <property type="match status" value="1"/>
</dbReference>
<protein>
    <recommendedName>
        <fullName evidence="3">beta-glucosidase</fullName>
        <ecNumber evidence="3">3.2.1.21</ecNumber>
    </recommendedName>
</protein>
<dbReference type="InterPro" id="IPR017853">
    <property type="entry name" value="GH"/>
</dbReference>
<comment type="catalytic activity">
    <reaction evidence="1">
        <text>Hydrolysis of terminal, non-reducing beta-D-glucosyl residues with release of beta-D-glucose.</text>
        <dbReference type="EC" id="3.2.1.21"/>
    </reaction>
</comment>
<dbReference type="GO" id="GO:0008422">
    <property type="term" value="F:beta-glucosidase activity"/>
    <property type="evidence" value="ECO:0007669"/>
    <property type="project" value="UniProtKB-EC"/>
</dbReference>
<reference evidence="8 9" key="1">
    <citation type="submission" date="2016-10" db="EMBL/GenBank/DDBJ databases">
        <authorList>
            <person name="de Groot N.N."/>
        </authorList>
    </citation>
    <scope>NUCLEOTIDE SEQUENCE [LARGE SCALE GENOMIC DNA]</scope>
    <source>
        <strain evidence="8 9">DSM 23142</strain>
    </source>
</reference>